<evidence type="ECO:0000256" key="1">
    <source>
        <dbReference type="SAM" id="MobiDB-lite"/>
    </source>
</evidence>
<gene>
    <name evidence="2" type="ORF">BP01DRAFT_357216</name>
</gene>
<keyword evidence="3" id="KW-1185">Reference proteome</keyword>
<evidence type="ECO:0000313" key="3">
    <source>
        <dbReference type="Proteomes" id="UP000248349"/>
    </source>
</evidence>
<dbReference type="EMBL" id="KZ821234">
    <property type="protein sequence ID" value="PYH44867.1"/>
    <property type="molecule type" value="Genomic_DNA"/>
</dbReference>
<organism evidence="2 3">
    <name type="scientific">Aspergillus saccharolyticus JOP 1030-1</name>
    <dbReference type="NCBI Taxonomy" id="1450539"/>
    <lineage>
        <taxon>Eukaryota</taxon>
        <taxon>Fungi</taxon>
        <taxon>Dikarya</taxon>
        <taxon>Ascomycota</taxon>
        <taxon>Pezizomycotina</taxon>
        <taxon>Eurotiomycetes</taxon>
        <taxon>Eurotiomycetidae</taxon>
        <taxon>Eurotiales</taxon>
        <taxon>Aspergillaceae</taxon>
        <taxon>Aspergillus</taxon>
        <taxon>Aspergillus subgen. Circumdati</taxon>
    </lineage>
</organism>
<dbReference type="AlphaFoldDB" id="A0A318ZE23"/>
<feature type="compositionally biased region" description="Pro residues" evidence="1">
    <location>
        <begin position="7"/>
        <end position="20"/>
    </location>
</feature>
<dbReference type="Proteomes" id="UP000248349">
    <property type="component" value="Unassembled WGS sequence"/>
</dbReference>
<dbReference type="GeneID" id="37076374"/>
<name>A0A318ZE23_9EURO</name>
<evidence type="ECO:0000313" key="2">
    <source>
        <dbReference type="EMBL" id="PYH44867.1"/>
    </source>
</evidence>
<dbReference type="RefSeq" id="XP_025430849.1">
    <property type="nucleotide sequence ID" value="XM_025575146.1"/>
</dbReference>
<accession>A0A318ZE23</accession>
<proteinExistence type="predicted"/>
<feature type="compositionally biased region" description="Basic and acidic residues" evidence="1">
    <location>
        <begin position="46"/>
        <end position="62"/>
    </location>
</feature>
<feature type="compositionally biased region" description="Basic residues" evidence="1">
    <location>
        <begin position="32"/>
        <end position="45"/>
    </location>
</feature>
<reference evidence="2 3" key="1">
    <citation type="submission" date="2016-12" db="EMBL/GenBank/DDBJ databases">
        <title>The genomes of Aspergillus section Nigri reveals drivers in fungal speciation.</title>
        <authorList>
            <consortium name="DOE Joint Genome Institute"/>
            <person name="Vesth T.C."/>
            <person name="Nybo J."/>
            <person name="Theobald S."/>
            <person name="Brandl J."/>
            <person name="Frisvad J.C."/>
            <person name="Nielsen K.F."/>
            <person name="Lyhne E.K."/>
            <person name="Kogle M.E."/>
            <person name="Kuo A."/>
            <person name="Riley R."/>
            <person name="Clum A."/>
            <person name="Nolan M."/>
            <person name="Lipzen A."/>
            <person name="Salamov A."/>
            <person name="Henrissat B."/>
            <person name="Wiebenga A."/>
            <person name="De Vries R.P."/>
            <person name="Grigoriev I.V."/>
            <person name="Mortensen U.H."/>
            <person name="Andersen M.R."/>
            <person name="Baker S.E."/>
        </authorList>
    </citation>
    <scope>NUCLEOTIDE SEQUENCE [LARGE SCALE GENOMIC DNA]</scope>
    <source>
        <strain evidence="2 3">JOP 1030-1</strain>
    </source>
</reference>
<protein>
    <submittedName>
        <fullName evidence="2">Uncharacterized protein</fullName>
    </submittedName>
</protein>
<feature type="region of interest" description="Disordered" evidence="1">
    <location>
        <begin position="1"/>
        <end position="98"/>
    </location>
</feature>
<sequence length="98" mass="11515">MHSRRFPGPPSTRLAPPPPLYSWSDEREKKKSREKRVKRTARKRKEKNEEKRKDGDWHEMDWKVNALHTGGDNRDGPSIPSLSPWRHPPTFDGLVDYA</sequence>